<protein>
    <submittedName>
        <fullName evidence="1">Uncharacterized protein</fullName>
    </submittedName>
</protein>
<dbReference type="Proteomes" id="UP000265703">
    <property type="component" value="Unassembled WGS sequence"/>
</dbReference>
<sequence>MTSRKTWAYAMGSSRFQRTKVVYSCKTSLVEGPLLPYCHYPSGKELANVMYLQFTNLI</sequence>
<gene>
    <name evidence="1" type="ORF">C1645_877857</name>
</gene>
<organism evidence="1 2">
    <name type="scientific">Glomus cerebriforme</name>
    <dbReference type="NCBI Taxonomy" id="658196"/>
    <lineage>
        <taxon>Eukaryota</taxon>
        <taxon>Fungi</taxon>
        <taxon>Fungi incertae sedis</taxon>
        <taxon>Mucoromycota</taxon>
        <taxon>Glomeromycotina</taxon>
        <taxon>Glomeromycetes</taxon>
        <taxon>Glomerales</taxon>
        <taxon>Glomeraceae</taxon>
        <taxon>Glomus</taxon>
    </lineage>
</organism>
<accession>A0A397SPU8</accession>
<reference evidence="1 2" key="1">
    <citation type="submission" date="2018-06" db="EMBL/GenBank/DDBJ databases">
        <title>Comparative genomics reveals the genomic features of Rhizophagus irregularis, R. cerebriforme, R. diaphanum and Gigaspora rosea, and their symbiotic lifestyle signature.</title>
        <authorList>
            <person name="Morin E."/>
            <person name="San Clemente H."/>
            <person name="Chen E.C.H."/>
            <person name="De La Providencia I."/>
            <person name="Hainaut M."/>
            <person name="Kuo A."/>
            <person name="Kohler A."/>
            <person name="Murat C."/>
            <person name="Tang N."/>
            <person name="Roy S."/>
            <person name="Loubradou J."/>
            <person name="Henrissat B."/>
            <person name="Grigoriev I.V."/>
            <person name="Corradi N."/>
            <person name="Roux C."/>
            <person name="Martin F.M."/>
        </authorList>
    </citation>
    <scope>NUCLEOTIDE SEQUENCE [LARGE SCALE GENOMIC DNA]</scope>
    <source>
        <strain evidence="1 2">DAOM 227022</strain>
    </source>
</reference>
<comment type="caution">
    <text evidence="1">The sequence shown here is derived from an EMBL/GenBank/DDBJ whole genome shotgun (WGS) entry which is preliminary data.</text>
</comment>
<evidence type="ECO:0000313" key="1">
    <source>
        <dbReference type="EMBL" id="RIA87722.1"/>
    </source>
</evidence>
<name>A0A397SPU8_9GLOM</name>
<dbReference type="EMBL" id="QKYT01000296">
    <property type="protein sequence ID" value="RIA87722.1"/>
    <property type="molecule type" value="Genomic_DNA"/>
</dbReference>
<dbReference type="AlphaFoldDB" id="A0A397SPU8"/>
<evidence type="ECO:0000313" key="2">
    <source>
        <dbReference type="Proteomes" id="UP000265703"/>
    </source>
</evidence>
<proteinExistence type="predicted"/>
<keyword evidence="2" id="KW-1185">Reference proteome</keyword>